<evidence type="ECO:0000313" key="2">
    <source>
        <dbReference type="Proteomes" id="UP000252189"/>
    </source>
</evidence>
<dbReference type="AlphaFoldDB" id="A0A368N8T7"/>
<accession>A0A368N8T7</accession>
<dbReference type="Proteomes" id="UP000252189">
    <property type="component" value="Unassembled WGS sequence"/>
</dbReference>
<gene>
    <name evidence="1" type="ORF">DU504_00720</name>
</gene>
<name>A0A368N8T7_9EURY</name>
<dbReference type="EMBL" id="QPHM01000001">
    <property type="protein sequence ID" value="RCU45954.1"/>
    <property type="molecule type" value="Genomic_DNA"/>
</dbReference>
<dbReference type="PANTHER" id="PTHR31891">
    <property type="entry name" value="FORMAMIDASE C869.04-RELATED"/>
    <property type="match status" value="1"/>
</dbReference>
<proteinExistence type="predicted"/>
<dbReference type="SUPFAM" id="SSF141130">
    <property type="entry name" value="Acetamidase/Formamidase-like"/>
    <property type="match status" value="1"/>
</dbReference>
<comment type="caution">
    <text evidence="1">The sequence shown here is derived from an EMBL/GenBank/DDBJ whole genome shotgun (WGS) entry which is preliminary data.</text>
</comment>
<organism evidence="1 2">
    <name type="scientific">Haloplanus salinus</name>
    <dbReference type="NCBI Taxonomy" id="1126245"/>
    <lineage>
        <taxon>Archaea</taxon>
        <taxon>Methanobacteriati</taxon>
        <taxon>Methanobacteriota</taxon>
        <taxon>Stenosarchaea group</taxon>
        <taxon>Halobacteria</taxon>
        <taxon>Halobacteriales</taxon>
        <taxon>Haloferacaceae</taxon>
        <taxon>Haloplanus</taxon>
    </lineage>
</organism>
<reference evidence="1 2" key="1">
    <citation type="submission" date="2018-07" db="EMBL/GenBank/DDBJ databases">
        <title>Genome sequences of Haloplanus salinus JCM 18368T.</title>
        <authorList>
            <person name="Kim Y.B."/>
            <person name="Roh S.W."/>
        </authorList>
    </citation>
    <scope>NUCLEOTIDE SEQUENCE [LARGE SCALE GENOMIC DNA]</scope>
    <source>
        <strain evidence="1 2">JCM 18368</strain>
    </source>
</reference>
<sequence>MHKHPIIVTTHELTEEKQDGFHYTVGPYFDPVLEIEPGDTVEVETEDAFEGAIETEEDLPSETLGDNLNPQNGPIYVEGAEPGDALAVTIEEIEPRGPQPRGTTCTVPNFGGLSTTDRTAMLHEPLPEIVKKLEVTTDGTVWDEDTTIPYEPFIGTISTSPKIDSVNALTPFKHGGNMDLPDVRPGNTVYLPVEIEGGYVYLGDCHAAQGDGELCGVALEHPTNTTITVGLIEDWELEWPRLESDDFVMSIGSARPMEDAARAAYADLVTWMADDYGFDEMEAYMLLTQVGHVRLGNMVDPNYTVGAGIDKSYL</sequence>
<dbReference type="GO" id="GO:0016811">
    <property type="term" value="F:hydrolase activity, acting on carbon-nitrogen (but not peptide) bonds, in linear amides"/>
    <property type="evidence" value="ECO:0007669"/>
    <property type="project" value="InterPro"/>
</dbReference>
<evidence type="ECO:0000313" key="1">
    <source>
        <dbReference type="EMBL" id="RCU45954.1"/>
    </source>
</evidence>
<dbReference type="InterPro" id="IPR004304">
    <property type="entry name" value="FmdA_AmdA"/>
</dbReference>
<protein>
    <submittedName>
        <fullName evidence="1">Acetamidase</fullName>
    </submittedName>
</protein>
<dbReference type="PANTHER" id="PTHR31891:SF1">
    <property type="entry name" value="FORMAMIDASE C869.04-RELATED"/>
    <property type="match status" value="1"/>
</dbReference>
<dbReference type="Gene3D" id="2.60.120.580">
    <property type="entry name" value="Acetamidase/Formamidase-like domains"/>
    <property type="match status" value="2"/>
</dbReference>
<keyword evidence="2" id="KW-1185">Reference proteome</keyword>
<dbReference type="Gene3D" id="3.10.28.20">
    <property type="entry name" value="Acetamidase/Formamidase-like domains"/>
    <property type="match status" value="1"/>
</dbReference>
<dbReference type="OrthoDB" id="42832at2157"/>
<dbReference type="RefSeq" id="WP_114447508.1">
    <property type="nucleotide sequence ID" value="NZ_QPHM01000001.1"/>
</dbReference>
<dbReference type="Pfam" id="PF03069">
    <property type="entry name" value="FmdA_AmdA"/>
    <property type="match status" value="2"/>
</dbReference>